<evidence type="ECO:0000313" key="2">
    <source>
        <dbReference type="Proteomes" id="UP000054549"/>
    </source>
</evidence>
<dbReference type="AlphaFoldDB" id="A0A0C2W376"/>
<feature type="non-terminal residue" evidence="1">
    <location>
        <position position="1"/>
    </location>
</feature>
<dbReference type="HOGENOM" id="CLU_114232_0_0_1"/>
<name>A0A0C2W376_AMAMK</name>
<dbReference type="InParanoid" id="A0A0C2W376"/>
<evidence type="ECO:0000313" key="1">
    <source>
        <dbReference type="EMBL" id="KIL55542.1"/>
    </source>
</evidence>
<proteinExistence type="predicted"/>
<dbReference type="Proteomes" id="UP000054549">
    <property type="component" value="Unassembled WGS sequence"/>
</dbReference>
<dbReference type="OrthoDB" id="3364670at2759"/>
<organism evidence="1 2">
    <name type="scientific">Amanita muscaria (strain Koide BX008)</name>
    <dbReference type="NCBI Taxonomy" id="946122"/>
    <lineage>
        <taxon>Eukaryota</taxon>
        <taxon>Fungi</taxon>
        <taxon>Dikarya</taxon>
        <taxon>Basidiomycota</taxon>
        <taxon>Agaricomycotina</taxon>
        <taxon>Agaricomycetes</taxon>
        <taxon>Agaricomycetidae</taxon>
        <taxon>Agaricales</taxon>
        <taxon>Pluteineae</taxon>
        <taxon>Amanitaceae</taxon>
        <taxon>Amanita</taxon>
    </lineage>
</organism>
<dbReference type="EMBL" id="KN818503">
    <property type="protein sequence ID" value="KIL55542.1"/>
    <property type="molecule type" value="Genomic_DNA"/>
</dbReference>
<reference evidence="1 2" key="1">
    <citation type="submission" date="2014-04" db="EMBL/GenBank/DDBJ databases">
        <title>Evolutionary Origins and Diversification of the Mycorrhizal Mutualists.</title>
        <authorList>
            <consortium name="DOE Joint Genome Institute"/>
            <consortium name="Mycorrhizal Genomics Consortium"/>
            <person name="Kohler A."/>
            <person name="Kuo A."/>
            <person name="Nagy L.G."/>
            <person name="Floudas D."/>
            <person name="Copeland A."/>
            <person name="Barry K.W."/>
            <person name="Cichocki N."/>
            <person name="Veneault-Fourrey C."/>
            <person name="LaButti K."/>
            <person name="Lindquist E.A."/>
            <person name="Lipzen A."/>
            <person name="Lundell T."/>
            <person name="Morin E."/>
            <person name="Murat C."/>
            <person name="Riley R."/>
            <person name="Ohm R."/>
            <person name="Sun H."/>
            <person name="Tunlid A."/>
            <person name="Henrissat B."/>
            <person name="Grigoriev I.V."/>
            <person name="Hibbett D.S."/>
            <person name="Martin F."/>
        </authorList>
    </citation>
    <scope>NUCLEOTIDE SEQUENCE [LARGE SCALE GENOMIC DNA]</scope>
    <source>
        <strain evidence="1 2">Koide BX008</strain>
    </source>
</reference>
<dbReference type="STRING" id="946122.A0A0C2W376"/>
<sequence length="168" mass="19512">RMTKNIEKQEITAQSVLEECRVSAKELRKQWHMQREAQMSIRAHAPMKLRKELDSVLILQGDLDALEKAIETSREIIERSPTFPETRSSLQNLTQTHETLRNHVENLYASLNIPEQFPNVQGLDLEFLRTLLMARDLKINIRKCAIGSFFEWDRLDQAVGGRQQILGM</sequence>
<accession>A0A0C2W376</accession>
<gene>
    <name evidence="1" type="ORF">M378DRAFT_90768</name>
</gene>
<keyword evidence="2" id="KW-1185">Reference proteome</keyword>
<protein>
    <submittedName>
        <fullName evidence="1">Uncharacterized protein</fullName>
    </submittedName>
</protein>